<dbReference type="OrthoDB" id="3262473at2759"/>
<dbReference type="AlphaFoldDB" id="A0A8I2YGZ4"/>
<sequence>MLKRQRPATPPPSSLGDPPSFLPNESIRPLQPLHARDPSEPRSKRRRTQPPPLDGALRGWLESEPAGSHWESDGEEDWIEDPHTELGSPLPPSTTASPYKDANTLLHELHVLNQHRMLFTRPPRDQPLNPSPRVPLPAAHTHMQNAPVGYGPTAWTNGSPYHPTLPQFTGDGVAGRSCCLEVVEDKGLVEEVQCVRQRYEGTNKYGAFF</sequence>
<protein>
    <submittedName>
        <fullName evidence="2">Uncharacterized protein</fullName>
    </submittedName>
</protein>
<feature type="region of interest" description="Disordered" evidence="1">
    <location>
        <begin position="1"/>
        <end position="97"/>
    </location>
</feature>
<organism evidence="2 3">
    <name type="scientific">Boletus reticuloceps</name>
    <dbReference type="NCBI Taxonomy" id="495285"/>
    <lineage>
        <taxon>Eukaryota</taxon>
        <taxon>Fungi</taxon>
        <taxon>Dikarya</taxon>
        <taxon>Basidiomycota</taxon>
        <taxon>Agaricomycotina</taxon>
        <taxon>Agaricomycetes</taxon>
        <taxon>Agaricomycetidae</taxon>
        <taxon>Boletales</taxon>
        <taxon>Boletineae</taxon>
        <taxon>Boletaceae</taxon>
        <taxon>Boletoideae</taxon>
        <taxon>Boletus</taxon>
    </lineage>
</organism>
<keyword evidence="3" id="KW-1185">Reference proteome</keyword>
<evidence type="ECO:0000256" key="1">
    <source>
        <dbReference type="SAM" id="MobiDB-lite"/>
    </source>
</evidence>
<accession>A0A8I2YGZ4</accession>
<dbReference type="EMBL" id="JAGFBS010000033">
    <property type="protein sequence ID" value="KAG6371642.1"/>
    <property type="molecule type" value="Genomic_DNA"/>
</dbReference>
<evidence type="ECO:0000313" key="3">
    <source>
        <dbReference type="Proteomes" id="UP000683000"/>
    </source>
</evidence>
<evidence type="ECO:0000313" key="2">
    <source>
        <dbReference type="EMBL" id="KAG6371642.1"/>
    </source>
</evidence>
<gene>
    <name evidence="2" type="ORF">JVT61DRAFT_9356</name>
</gene>
<dbReference type="Proteomes" id="UP000683000">
    <property type="component" value="Unassembled WGS sequence"/>
</dbReference>
<proteinExistence type="predicted"/>
<reference evidence="2" key="1">
    <citation type="submission" date="2021-03" db="EMBL/GenBank/DDBJ databases">
        <title>Evolutionary innovations through gain and loss of genes in the ectomycorrhizal Boletales.</title>
        <authorList>
            <person name="Wu G."/>
            <person name="Miyauchi S."/>
            <person name="Morin E."/>
            <person name="Yang Z.-L."/>
            <person name="Xu J."/>
            <person name="Martin F.M."/>
        </authorList>
    </citation>
    <scope>NUCLEOTIDE SEQUENCE</scope>
    <source>
        <strain evidence="2">BR01</strain>
    </source>
</reference>
<comment type="caution">
    <text evidence="2">The sequence shown here is derived from an EMBL/GenBank/DDBJ whole genome shotgun (WGS) entry which is preliminary data.</text>
</comment>
<name>A0A8I2YGZ4_9AGAM</name>